<evidence type="ECO:0000259" key="4">
    <source>
        <dbReference type="Pfam" id="PF00389"/>
    </source>
</evidence>
<dbReference type="GO" id="GO:0005829">
    <property type="term" value="C:cytosol"/>
    <property type="evidence" value="ECO:0007669"/>
    <property type="project" value="TreeGrafter"/>
</dbReference>
<organism evidence="6 7">
    <name type="scientific">Acanthoscelides obtectus</name>
    <name type="common">Bean weevil</name>
    <name type="synonym">Bruchus obtectus</name>
    <dbReference type="NCBI Taxonomy" id="200917"/>
    <lineage>
        <taxon>Eukaryota</taxon>
        <taxon>Metazoa</taxon>
        <taxon>Ecdysozoa</taxon>
        <taxon>Arthropoda</taxon>
        <taxon>Hexapoda</taxon>
        <taxon>Insecta</taxon>
        <taxon>Pterygota</taxon>
        <taxon>Neoptera</taxon>
        <taxon>Endopterygota</taxon>
        <taxon>Coleoptera</taxon>
        <taxon>Polyphaga</taxon>
        <taxon>Cucujiformia</taxon>
        <taxon>Chrysomeloidea</taxon>
        <taxon>Chrysomelidae</taxon>
        <taxon>Bruchinae</taxon>
        <taxon>Bruchini</taxon>
        <taxon>Acanthoscelides</taxon>
    </lineage>
</organism>
<dbReference type="Pfam" id="PF00389">
    <property type="entry name" value="2-Hacid_dh"/>
    <property type="match status" value="1"/>
</dbReference>
<dbReference type="SUPFAM" id="SSF52283">
    <property type="entry name" value="Formate/glycerate dehydrogenase catalytic domain-like"/>
    <property type="match status" value="1"/>
</dbReference>
<dbReference type="PANTHER" id="PTHR10996:SF119">
    <property type="entry name" value="FI03731P-RELATED"/>
    <property type="match status" value="1"/>
</dbReference>
<evidence type="ECO:0000256" key="2">
    <source>
        <dbReference type="ARBA" id="ARBA00073306"/>
    </source>
</evidence>
<evidence type="ECO:0000259" key="5">
    <source>
        <dbReference type="Pfam" id="PF02826"/>
    </source>
</evidence>
<sequence length="332" mass="36013">MSVSGMSTVHPKTLTPKVLVTSPNIPKIGITFLEDNGCHVTVVENATEEDVLRHIAGVDALLVLAPVKITRAVLDAAGSNLKAVSALSAGYDHIDVQELKRRGIKLGNAPRVVNAPVADLAILLALAAARRLHEGRLKIENNEWDRLHYQWILGQDINNSTVGIVGFGGIGQAIAKRLKGFEVRQILYTGHREKPEGKSLGAKFVSLDTLLRDSDYVIICAPLTKDTEDMCNEEFFSKMKKTAVFVNISRGRVVDQPALIKALKTGTIFAAGLDVMTPEPLPPDHELLKLPNIVLTPHRGIATVETENTMALLAAKNILKCLAGEEMLHPVV</sequence>
<dbReference type="InterPro" id="IPR036291">
    <property type="entry name" value="NAD(P)-bd_dom_sf"/>
</dbReference>
<protein>
    <recommendedName>
        <fullName evidence="2">Glyoxylate reductase/hydroxypyruvate reductase</fullName>
    </recommendedName>
</protein>
<dbReference type="AlphaFoldDB" id="A0A9P0KYK4"/>
<dbReference type="Gene3D" id="3.40.50.720">
    <property type="entry name" value="NAD(P)-binding Rossmann-like Domain"/>
    <property type="match status" value="2"/>
</dbReference>
<dbReference type="GO" id="GO:0030267">
    <property type="term" value="F:glyoxylate reductase (NADPH) activity"/>
    <property type="evidence" value="ECO:0007669"/>
    <property type="project" value="TreeGrafter"/>
</dbReference>
<dbReference type="FunFam" id="3.40.50.720:FF:000026">
    <property type="entry name" value="Glyoxylate/hydroxypyruvate reductase B"/>
    <property type="match status" value="1"/>
</dbReference>
<dbReference type="SUPFAM" id="SSF51735">
    <property type="entry name" value="NAD(P)-binding Rossmann-fold domains"/>
    <property type="match status" value="1"/>
</dbReference>
<dbReference type="InterPro" id="IPR029753">
    <property type="entry name" value="D-isomer_DH_CS"/>
</dbReference>
<dbReference type="GO" id="GO:0008465">
    <property type="term" value="F:hydroxypyruvate reductase (NADH) activity"/>
    <property type="evidence" value="ECO:0007669"/>
    <property type="project" value="TreeGrafter"/>
</dbReference>
<dbReference type="OrthoDB" id="298012at2759"/>
<dbReference type="CDD" id="cd05301">
    <property type="entry name" value="GDH"/>
    <property type="match status" value="1"/>
</dbReference>
<evidence type="ECO:0000256" key="3">
    <source>
        <dbReference type="RuleBase" id="RU003719"/>
    </source>
</evidence>
<accession>A0A9P0KYK4</accession>
<evidence type="ECO:0000313" key="7">
    <source>
        <dbReference type="Proteomes" id="UP001152888"/>
    </source>
</evidence>
<dbReference type="EMBL" id="CAKOFQ010006928">
    <property type="protein sequence ID" value="CAH1982891.1"/>
    <property type="molecule type" value="Genomic_DNA"/>
</dbReference>
<proteinExistence type="inferred from homology"/>
<evidence type="ECO:0000256" key="1">
    <source>
        <dbReference type="ARBA" id="ARBA00023002"/>
    </source>
</evidence>
<gene>
    <name evidence="6" type="ORF">ACAOBT_LOCUS15258</name>
</gene>
<comment type="caution">
    <text evidence="6">The sequence shown here is derived from an EMBL/GenBank/DDBJ whole genome shotgun (WGS) entry which is preliminary data.</text>
</comment>
<feature type="domain" description="D-isomer specific 2-hydroxyacid dehydrogenase NAD-binding" evidence="5">
    <location>
        <begin position="123"/>
        <end position="300"/>
    </location>
</feature>
<name>A0A9P0KYK4_ACAOB</name>
<keyword evidence="1 3" id="KW-0560">Oxidoreductase</keyword>
<feature type="domain" description="D-isomer specific 2-hydroxyacid dehydrogenase catalytic" evidence="4">
    <location>
        <begin position="18"/>
        <end position="331"/>
    </location>
</feature>
<dbReference type="InterPro" id="IPR006140">
    <property type="entry name" value="D-isomer_DH_NAD-bd"/>
</dbReference>
<dbReference type="Pfam" id="PF02826">
    <property type="entry name" value="2-Hacid_dh_C"/>
    <property type="match status" value="1"/>
</dbReference>
<dbReference type="PANTHER" id="PTHR10996">
    <property type="entry name" value="2-HYDROXYACID DEHYDROGENASE-RELATED"/>
    <property type="match status" value="1"/>
</dbReference>
<comment type="similarity">
    <text evidence="3">Belongs to the D-isomer specific 2-hydroxyacid dehydrogenase family.</text>
</comment>
<dbReference type="InterPro" id="IPR006139">
    <property type="entry name" value="D-isomer_2_OHA_DH_cat_dom"/>
</dbReference>
<dbReference type="GO" id="GO:0051287">
    <property type="term" value="F:NAD binding"/>
    <property type="evidence" value="ECO:0007669"/>
    <property type="project" value="InterPro"/>
</dbReference>
<dbReference type="Proteomes" id="UP001152888">
    <property type="component" value="Unassembled WGS sequence"/>
</dbReference>
<reference evidence="6" key="1">
    <citation type="submission" date="2022-03" db="EMBL/GenBank/DDBJ databases">
        <authorList>
            <person name="Sayadi A."/>
        </authorList>
    </citation>
    <scope>NUCLEOTIDE SEQUENCE</scope>
</reference>
<keyword evidence="7" id="KW-1185">Reference proteome</keyword>
<evidence type="ECO:0000313" key="6">
    <source>
        <dbReference type="EMBL" id="CAH1982891.1"/>
    </source>
</evidence>
<dbReference type="PROSITE" id="PS00671">
    <property type="entry name" value="D_2_HYDROXYACID_DH_3"/>
    <property type="match status" value="1"/>
</dbReference>
<dbReference type="InterPro" id="IPR050223">
    <property type="entry name" value="D-isomer_2-hydroxyacid_DH"/>
</dbReference>